<comment type="caution">
    <text evidence="1">The sequence shown here is derived from an EMBL/GenBank/DDBJ whole genome shotgun (WGS) entry which is preliminary data.</text>
</comment>
<keyword evidence="2" id="KW-1185">Reference proteome</keyword>
<protein>
    <submittedName>
        <fullName evidence="1">15946_t:CDS:1</fullName>
    </submittedName>
</protein>
<gene>
    <name evidence="1" type="ORF">GMARGA_LOCUS44849</name>
</gene>
<name>A0ABN7XL31_GIGMA</name>
<feature type="non-terminal residue" evidence="1">
    <location>
        <position position="179"/>
    </location>
</feature>
<evidence type="ECO:0000313" key="1">
    <source>
        <dbReference type="EMBL" id="CAG8856028.1"/>
    </source>
</evidence>
<organism evidence="1 2">
    <name type="scientific">Gigaspora margarita</name>
    <dbReference type="NCBI Taxonomy" id="4874"/>
    <lineage>
        <taxon>Eukaryota</taxon>
        <taxon>Fungi</taxon>
        <taxon>Fungi incertae sedis</taxon>
        <taxon>Mucoromycota</taxon>
        <taxon>Glomeromycotina</taxon>
        <taxon>Glomeromycetes</taxon>
        <taxon>Diversisporales</taxon>
        <taxon>Gigasporaceae</taxon>
        <taxon>Gigaspora</taxon>
    </lineage>
</organism>
<dbReference type="EMBL" id="CAJVQB010155514">
    <property type="protein sequence ID" value="CAG8856028.1"/>
    <property type="molecule type" value="Genomic_DNA"/>
</dbReference>
<reference evidence="1 2" key="1">
    <citation type="submission" date="2021-06" db="EMBL/GenBank/DDBJ databases">
        <authorList>
            <person name="Kallberg Y."/>
            <person name="Tangrot J."/>
            <person name="Rosling A."/>
        </authorList>
    </citation>
    <scope>NUCLEOTIDE SEQUENCE [LARGE SCALE GENOMIC DNA]</scope>
    <source>
        <strain evidence="1 2">120-4 pot B 10/14</strain>
    </source>
</reference>
<proteinExistence type="predicted"/>
<sequence>KTIQKFCESYKYLEYETFSNNIKKLDDNLNKNTKKSYYVYKLHESFLELVKQNENKVTTILEKFTKEIEYLKQEQHDLCIRDKIKKDWAIGLAFIPANSDFYATLEKMNNILFVVKAADIIKNILNFAIVNFITAITKITFYALLTHELKTIAERHVNEEIKTYHFEIIKSKSSEIVDS</sequence>
<dbReference type="Proteomes" id="UP000789901">
    <property type="component" value="Unassembled WGS sequence"/>
</dbReference>
<accession>A0ABN7XL31</accession>
<evidence type="ECO:0000313" key="2">
    <source>
        <dbReference type="Proteomes" id="UP000789901"/>
    </source>
</evidence>
<feature type="non-terminal residue" evidence="1">
    <location>
        <position position="1"/>
    </location>
</feature>